<name>A0A9X3B7B6_9HYPH</name>
<feature type="transmembrane region" description="Helical" evidence="1">
    <location>
        <begin position="78"/>
        <end position="101"/>
    </location>
</feature>
<keyword evidence="1" id="KW-0812">Transmembrane</keyword>
<reference evidence="2" key="1">
    <citation type="submission" date="2022-08" db="EMBL/GenBank/DDBJ databases">
        <title>Chelativorans sichuanense sp. nov., a paraffin oil-degrading bacterium isolated from a mixture of oil-based drill cuttings and paddy soil.</title>
        <authorList>
            <person name="Yu J."/>
            <person name="Liu H."/>
            <person name="Chen Q."/>
        </authorList>
    </citation>
    <scope>NUCLEOTIDE SEQUENCE</scope>
    <source>
        <strain evidence="2">SCAU 2101</strain>
    </source>
</reference>
<keyword evidence="1" id="KW-1133">Transmembrane helix</keyword>
<dbReference type="EMBL" id="JAODNV010000015">
    <property type="protein sequence ID" value="MCT8991463.1"/>
    <property type="molecule type" value="Genomic_DNA"/>
</dbReference>
<comment type="caution">
    <text evidence="2">The sequence shown here is derived from an EMBL/GenBank/DDBJ whole genome shotgun (WGS) entry which is preliminary data.</text>
</comment>
<dbReference type="Proteomes" id="UP001149009">
    <property type="component" value="Unassembled WGS sequence"/>
</dbReference>
<dbReference type="InterPro" id="IPR010865">
    <property type="entry name" value="DUF1499"/>
</dbReference>
<evidence type="ECO:0000256" key="1">
    <source>
        <dbReference type="SAM" id="Phobius"/>
    </source>
</evidence>
<accession>A0A9X3B7B6</accession>
<keyword evidence="1" id="KW-0472">Membrane</keyword>
<sequence length="257" mass="28552">MRTLEPRYSKAACVSRSVGAFAVVLFLTSATSHRLGILETVPFFWLLGVVFLIAIAGFCLAIMGVVQFWEHGLYGLKSALLGALLSALALVPYGVSAYRFAVHPRLTDISTDISRPPQLVQARALRVPPMNPLRPASEKDRLLQVGAYPDLAGRRYEHAGEQVLTAVRRLLEDRGWELLTPLPEGEEFASVTIEAVAHSFLLGLPADVAIRVEERLNGTYVDMRSVSRYGRHDLGENATRIRRFLEELDRRLEGESL</sequence>
<evidence type="ECO:0000313" key="2">
    <source>
        <dbReference type="EMBL" id="MCT8991463.1"/>
    </source>
</evidence>
<organism evidence="2 3">
    <name type="scientific">Chelativorans petroleitrophicus</name>
    <dbReference type="NCBI Taxonomy" id="2975484"/>
    <lineage>
        <taxon>Bacteria</taxon>
        <taxon>Pseudomonadati</taxon>
        <taxon>Pseudomonadota</taxon>
        <taxon>Alphaproteobacteria</taxon>
        <taxon>Hyphomicrobiales</taxon>
        <taxon>Phyllobacteriaceae</taxon>
        <taxon>Chelativorans</taxon>
    </lineage>
</organism>
<gene>
    <name evidence="2" type="ORF">NYR54_14350</name>
</gene>
<dbReference type="Pfam" id="PF07386">
    <property type="entry name" value="DUF1499"/>
    <property type="match status" value="1"/>
</dbReference>
<feature type="transmembrane region" description="Helical" evidence="1">
    <location>
        <begin position="42"/>
        <end position="66"/>
    </location>
</feature>
<evidence type="ECO:0000313" key="3">
    <source>
        <dbReference type="Proteomes" id="UP001149009"/>
    </source>
</evidence>
<proteinExistence type="predicted"/>
<dbReference type="RefSeq" id="WP_261516381.1">
    <property type="nucleotide sequence ID" value="NZ_JAODNV010000015.1"/>
</dbReference>
<protein>
    <submittedName>
        <fullName evidence="2">DUF1499 domain-containing protein</fullName>
    </submittedName>
</protein>
<keyword evidence="3" id="KW-1185">Reference proteome</keyword>
<dbReference type="AlphaFoldDB" id="A0A9X3B7B6"/>